<evidence type="ECO:0000256" key="1">
    <source>
        <dbReference type="SAM" id="MobiDB-lite"/>
    </source>
</evidence>
<dbReference type="Gramene" id="MELO3C033966.2.1">
    <property type="protein sequence ID" value="MELO3C033966.2.1"/>
    <property type="gene ID" value="MELO3C033966.2"/>
</dbReference>
<name>A0A9I9EHR6_CUCME</name>
<proteinExistence type="predicted"/>
<accession>A0A9I9EHR6</accession>
<protein>
    <submittedName>
        <fullName evidence="2">Uncharacterized protein</fullName>
    </submittedName>
</protein>
<reference evidence="2" key="1">
    <citation type="submission" date="2023-03" db="UniProtKB">
        <authorList>
            <consortium name="EnsemblPlants"/>
        </authorList>
    </citation>
    <scope>IDENTIFICATION</scope>
</reference>
<dbReference type="AlphaFoldDB" id="A0A9I9EHR6"/>
<evidence type="ECO:0000313" key="2">
    <source>
        <dbReference type="EnsemblPlants" id="MELO3C033966.2.1"/>
    </source>
</evidence>
<feature type="region of interest" description="Disordered" evidence="1">
    <location>
        <begin position="1"/>
        <end position="28"/>
    </location>
</feature>
<feature type="compositionally biased region" description="Basic residues" evidence="1">
    <location>
        <begin position="11"/>
        <end position="23"/>
    </location>
</feature>
<sequence>LSNHQGGILHQWRRRLEHKRRSNSKGSEKRTKLLYPFMIKLKDKQLCVACGLWGKNLVFSTYGDGKKAWRIKGKRQQWCMKNFKTPKSKGKFVTKIPNILHLLKKN</sequence>
<organism evidence="2">
    <name type="scientific">Cucumis melo</name>
    <name type="common">Muskmelon</name>
    <dbReference type="NCBI Taxonomy" id="3656"/>
    <lineage>
        <taxon>Eukaryota</taxon>
        <taxon>Viridiplantae</taxon>
        <taxon>Streptophyta</taxon>
        <taxon>Embryophyta</taxon>
        <taxon>Tracheophyta</taxon>
        <taxon>Spermatophyta</taxon>
        <taxon>Magnoliopsida</taxon>
        <taxon>eudicotyledons</taxon>
        <taxon>Gunneridae</taxon>
        <taxon>Pentapetalae</taxon>
        <taxon>rosids</taxon>
        <taxon>fabids</taxon>
        <taxon>Cucurbitales</taxon>
        <taxon>Cucurbitaceae</taxon>
        <taxon>Benincaseae</taxon>
        <taxon>Cucumis</taxon>
    </lineage>
</organism>
<dbReference type="EnsemblPlants" id="MELO3C033966.2.1">
    <property type="protein sequence ID" value="MELO3C033966.2.1"/>
    <property type="gene ID" value="MELO3C033966.2"/>
</dbReference>